<dbReference type="HOGENOM" id="CLU_031132_0_0_1"/>
<comment type="subcellular location">
    <subcellularLocation>
        <location evidence="4 5">Cytoplasm</location>
    </subcellularLocation>
</comment>
<comment type="subunit">
    <text evidence="4 5">Component of the eukaryotic translation initiation factor 3 (eIF-3) complex.</text>
</comment>
<dbReference type="GeneTree" id="ENSGT00390000002661"/>
<accession>H2YYS5</accession>
<reference evidence="9" key="1">
    <citation type="submission" date="2003-08" db="EMBL/GenBank/DDBJ databases">
        <authorList>
            <person name="Birren B."/>
            <person name="Nusbaum C."/>
            <person name="Abebe A."/>
            <person name="Abouelleil A."/>
            <person name="Adekoya E."/>
            <person name="Ait-zahra M."/>
            <person name="Allen N."/>
            <person name="Allen T."/>
            <person name="An P."/>
            <person name="Anderson M."/>
            <person name="Anderson S."/>
            <person name="Arachchi H."/>
            <person name="Armbruster J."/>
            <person name="Bachantsang P."/>
            <person name="Baldwin J."/>
            <person name="Barry A."/>
            <person name="Bayul T."/>
            <person name="Blitshsteyn B."/>
            <person name="Bloom T."/>
            <person name="Blye J."/>
            <person name="Boguslavskiy L."/>
            <person name="Borowsky M."/>
            <person name="Boukhgalter B."/>
            <person name="Brunache A."/>
            <person name="Butler J."/>
            <person name="Calixte N."/>
            <person name="Calvo S."/>
            <person name="Camarata J."/>
            <person name="Campo K."/>
            <person name="Chang J."/>
            <person name="Cheshatsang Y."/>
            <person name="Citroen M."/>
            <person name="Collymore A."/>
            <person name="Considine T."/>
            <person name="Cook A."/>
            <person name="Cooke P."/>
            <person name="Corum B."/>
            <person name="Cuomo C."/>
            <person name="David R."/>
            <person name="Dawoe T."/>
            <person name="Degray S."/>
            <person name="Dodge S."/>
            <person name="Dooley K."/>
            <person name="Dorje P."/>
            <person name="Dorjee K."/>
            <person name="Dorris L."/>
            <person name="Duffey N."/>
            <person name="Dupes A."/>
            <person name="Elkins T."/>
            <person name="Engels R."/>
            <person name="Erickson J."/>
            <person name="Farina A."/>
            <person name="Faro S."/>
            <person name="Ferreira P."/>
            <person name="Fischer H."/>
            <person name="Fitzgerald M."/>
            <person name="Foley K."/>
            <person name="Gage D."/>
            <person name="Galagan J."/>
            <person name="Gearin G."/>
            <person name="Gnerre S."/>
            <person name="Gnirke A."/>
            <person name="Goyette A."/>
            <person name="Graham J."/>
            <person name="Grandbois E."/>
            <person name="Gyaltsen K."/>
            <person name="Hafez N."/>
            <person name="Hagopian D."/>
            <person name="Hagos B."/>
            <person name="Hall J."/>
            <person name="Hatcher B."/>
            <person name="Heller A."/>
            <person name="Higgins H."/>
            <person name="Honan T."/>
            <person name="Horn A."/>
            <person name="Houde N."/>
            <person name="Hughes L."/>
            <person name="Hulme W."/>
            <person name="Husby E."/>
            <person name="Iliev I."/>
            <person name="Jaffe D."/>
            <person name="Jones C."/>
            <person name="Kamal M."/>
            <person name="Kamat A."/>
            <person name="Kamvysselis M."/>
            <person name="Karlsson E."/>
            <person name="Kells C."/>
            <person name="Kieu A."/>
            <person name="Kisner P."/>
            <person name="Kodira C."/>
            <person name="Kulbokas E."/>
            <person name="Labutti K."/>
            <person name="Lama D."/>
            <person name="Landers T."/>
            <person name="Leger J."/>
            <person name="Levine S."/>
            <person name="Lewis D."/>
            <person name="Lewis T."/>
            <person name="Lindblad-toh K."/>
            <person name="Liu X."/>
            <person name="Lokyitsang T."/>
            <person name="Lokyitsang Y."/>
            <person name="Lucien O."/>
            <person name="Lui A."/>
            <person name="Ma L.J."/>
            <person name="Mabbitt R."/>
            <person name="Macdonald J."/>
            <person name="Maclean C."/>
            <person name="Major J."/>
            <person name="Manning J."/>
            <person name="Marabella R."/>
            <person name="Maru K."/>
            <person name="Matthews C."/>
            <person name="Mauceli E."/>
            <person name="Mccarthy M."/>
            <person name="Mcdonough S."/>
            <person name="Mcghee T."/>
            <person name="Meldrim J."/>
            <person name="Meneus L."/>
            <person name="Mesirov J."/>
            <person name="Mihalev A."/>
            <person name="Mihova T."/>
            <person name="Mikkelsen T."/>
            <person name="Mlenga V."/>
            <person name="Moru K."/>
            <person name="Mozes J."/>
            <person name="Mulrain L."/>
            <person name="Munson G."/>
            <person name="Naylor J."/>
            <person name="Newes C."/>
            <person name="Nguyen C."/>
            <person name="Nguyen N."/>
            <person name="Nguyen T."/>
            <person name="Nicol R."/>
            <person name="Nielsen C."/>
            <person name="Nizzari M."/>
            <person name="Norbu C."/>
            <person name="Norbu N."/>
            <person name="O'donnell P."/>
            <person name="Okoawo O."/>
            <person name="O'leary S."/>
            <person name="Omotosho B."/>
            <person name="O'neill K."/>
            <person name="Osman S."/>
            <person name="Parker S."/>
            <person name="Perrin D."/>
            <person name="Phunkhang P."/>
            <person name="Piqani B."/>
            <person name="Purcell S."/>
            <person name="Rachupka T."/>
            <person name="Ramasamy U."/>
            <person name="Rameau R."/>
            <person name="Ray V."/>
            <person name="Raymond C."/>
            <person name="Retta R."/>
            <person name="Richardson S."/>
            <person name="Rise C."/>
            <person name="Rodriguez J."/>
            <person name="Rogers J."/>
            <person name="Rogov P."/>
            <person name="Rutman M."/>
            <person name="Schupbach R."/>
            <person name="Seaman C."/>
            <person name="Settipalli S."/>
            <person name="Sharpe T."/>
            <person name="Sheridan J."/>
            <person name="Sherpa N."/>
            <person name="Shi J."/>
            <person name="Smirnov S."/>
            <person name="Smith C."/>
            <person name="Sougnez C."/>
            <person name="Spencer B."/>
            <person name="Stalker J."/>
            <person name="Stange-thomann N."/>
            <person name="Stavropoulos S."/>
            <person name="Stetson K."/>
            <person name="Stone C."/>
            <person name="Stone S."/>
            <person name="Stubbs M."/>
            <person name="Talamas J."/>
            <person name="Tchuinga P."/>
            <person name="Tenzing P."/>
            <person name="Tesfaye S."/>
            <person name="Theodore J."/>
            <person name="Thoulutsang Y."/>
            <person name="Topham K."/>
            <person name="Towey S."/>
            <person name="Tsamla T."/>
            <person name="Tsomo N."/>
            <person name="Vallee D."/>
            <person name="Vassiliev H."/>
            <person name="Venkataraman V."/>
            <person name="Vinson J."/>
            <person name="Vo A."/>
            <person name="Wade C."/>
            <person name="Wang S."/>
            <person name="Wangchuk T."/>
            <person name="Wangdi T."/>
            <person name="Whittaker C."/>
            <person name="Wilkinson J."/>
            <person name="Wu Y."/>
            <person name="Wyman D."/>
            <person name="Yadav S."/>
            <person name="Yang S."/>
            <person name="Yang X."/>
            <person name="Yeager S."/>
            <person name="Yee E."/>
            <person name="Young G."/>
            <person name="Zainoun J."/>
            <person name="Zembeck L."/>
            <person name="Zimmer A."/>
            <person name="Zody M."/>
            <person name="Lander E."/>
        </authorList>
    </citation>
    <scope>NUCLEOTIDE SEQUENCE [LARGE SCALE GENOMIC DNA]</scope>
</reference>
<dbReference type="GO" id="GO:0001732">
    <property type="term" value="P:formation of cytoplasmic translation initiation complex"/>
    <property type="evidence" value="ECO:0007669"/>
    <property type="project" value="UniProtKB-UniRule"/>
</dbReference>
<keyword evidence="9" id="KW-1185">Reference proteome</keyword>
<comment type="similarity">
    <text evidence="4 5">Belongs to the eIF-3 subunit E family.</text>
</comment>
<reference evidence="8" key="3">
    <citation type="submission" date="2025-09" db="UniProtKB">
        <authorList>
            <consortium name="Ensembl"/>
        </authorList>
    </citation>
    <scope>IDENTIFICATION</scope>
</reference>
<dbReference type="Pfam" id="PF21357">
    <property type="entry name" value="EIF3E_C"/>
    <property type="match status" value="1"/>
</dbReference>
<evidence type="ECO:0000256" key="6">
    <source>
        <dbReference type="SAM" id="Phobius"/>
    </source>
</evidence>
<dbReference type="InterPro" id="IPR019010">
    <property type="entry name" value="eIF3e_N"/>
</dbReference>
<evidence type="ECO:0000256" key="4">
    <source>
        <dbReference type="HAMAP-Rule" id="MF_03004"/>
    </source>
</evidence>
<dbReference type="eggNOG" id="KOG2758">
    <property type="taxonomic scope" value="Eukaryota"/>
</dbReference>
<keyword evidence="2 4" id="KW-0396">Initiation factor</keyword>
<dbReference type="PIRSF" id="PIRSF016255">
    <property type="entry name" value="eIF3e_su6"/>
    <property type="match status" value="1"/>
</dbReference>
<dbReference type="Ensembl" id="ENSCSAVT00000010613.1">
    <property type="protein sequence ID" value="ENSCSAVP00000010486.1"/>
    <property type="gene ID" value="ENSCSAVG00000006176.1"/>
</dbReference>
<dbReference type="GO" id="GO:0071540">
    <property type="term" value="C:eukaryotic translation initiation factor 3 complex, eIF3e"/>
    <property type="evidence" value="ECO:0007669"/>
    <property type="project" value="UniProtKB-UniRule"/>
</dbReference>
<keyword evidence="6" id="KW-0812">Transmembrane</keyword>
<dbReference type="STRING" id="51511.ENSCSAVP00000010486"/>
<dbReference type="Pfam" id="PF01399">
    <property type="entry name" value="PCI"/>
    <property type="match status" value="1"/>
</dbReference>
<evidence type="ECO:0000256" key="1">
    <source>
        <dbReference type="ARBA" id="ARBA00022490"/>
    </source>
</evidence>
<dbReference type="AlphaFoldDB" id="H2YYS5"/>
<dbReference type="Proteomes" id="UP000007875">
    <property type="component" value="Unassembled WGS sequence"/>
</dbReference>
<feature type="domain" description="PCI" evidence="7">
    <location>
        <begin position="226"/>
        <end position="422"/>
    </location>
</feature>
<dbReference type="InterPro" id="IPR036390">
    <property type="entry name" value="WH_DNA-bd_sf"/>
</dbReference>
<sequence>MAQYDLTSKVGCYLDRHLVFPLLEFLSERDIFDERDLHKGKLELLSNTNMVDFAMDVHKTLYPGEVCRKQNFLLSNIHGSFEQDFVGVTMTVKFLIIETTREGKQLFEYLEKHHNFKLEDLDTLYDYAKFQYECGNYSGAAEYLYFHRVLVQSDDKRAMDSLWGKLASEILMQDWDTAWEDLHRLQESIDTNTVASPLQVIFQNNFLSVFYLLQQRTWLIHWSLFVFFNHAKGRDEIIDLFLYQPPYLNTIQTMCPWVLRYLTTAVITNKRRRQFYYILLAIFQLVSFLSIFPFQVLKDLVRVIQQESYTYRDPVTEFLECLYVHFDFDKAQEKLRECEVVLSNDFFLIACLDDFIENARLFIFETFCRIHQSGDNIDMLADKLNMSEDEAERWIVNLIRNARLDAKIDSKMGHVMMGTQAVSSYEQVIEKTKSLGLRTQMLSTNVERR</sequence>
<organism evidence="8 9">
    <name type="scientific">Ciona savignyi</name>
    <name type="common">Pacific transparent sea squirt</name>
    <dbReference type="NCBI Taxonomy" id="51511"/>
    <lineage>
        <taxon>Eukaryota</taxon>
        <taxon>Metazoa</taxon>
        <taxon>Chordata</taxon>
        <taxon>Tunicata</taxon>
        <taxon>Ascidiacea</taxon>
        <taxon>Phlebobranchia</taxon>
        <taxon>Cionidae</taxon>
        <taxon>Ciona</taxon>
    </lineage>
</organism>
<dbReference type="SMART" id="SM01186">
    <property type="entry name" value="eIF3_N"/>
    <property type="match status" value="1"/>
</dbReference>
<dbReference type="HAMAP" id="MF_03004">
    <property type="entry name" value="eIF3e"/>
    <property type="match status" value="1"/>
</dbReference>
<keyword evidence="3 4" id="KW-0648">Protein biosynthesis</keyword>
<evidence type="ECO:0000256" key="3">
    <source>
        <dbReference type="ARBA" id="ARBA00022917"/>
    </source>
</evidence>
<dbReference type="SUPFAM" id="SSF46785">
    <property type="entry name" value="Winged helix' DNA-binding domain"/>
    <property type="match status" value="1"/>
</dbReference>
<dbReference type="PROSITE" id="PS50250">
    <property type="entry name" value="PCI"/>
    <property type="match status" value="1"/>
</dbReference>
<evidence type="ECO:0000256" key="2">
    <source>
        <dbReference type="ARBA" id="ARBA00022540"/>
    </source>
</evidence>
<dbReference type="GO" id="GO:0033290">
    <property type="term" value="C:eukaryotic 48S preinitiation complex"/>
    <property type="evidence" value="ECO:0007669"/>
    <property type="project" value="UniProtKB-UniRule"/>
</dbReference>
<dbReference type="GO" id="GO:0003743">
    <property type="term" value="F:translation initiation factor activity"/>
    <property type="evidence" value="ECO:0007669"/>
    <property type="project" value="UniProtKB-UniRule"/>
</dbReference>
<dbReference type="SMART" id="SM00088">
    <property type="entry name" value="PINT"/>
    <property type="match status" value="1"/>
</dbReference>
<keyword evidence="6" id="KW-1133">Transmembrane helix</keyword>
<keyword evidence="1 4" id="KW-0963">Cytoplasm</keyword>
<evidence type="ECO:0000256" key="5">
    <source>
        <dbReference type="PIRNR" id="PIRNR016255"/>
    </source>
</evidence>
<name>H2YYS5_CIOSA</name>
<feature type="transmembrane region" description="Helical" evidence="6">
    <location>
        <begin position="275"/>
        <end position="297"/>
    </location>
</feature>
<evidence type="ECO:0000313" key="8">
    <source>
        <dbReference type="Ensembl" id="ENSCSAVP00000010486.1"/>
    </source>
</evidence>
<dbReference type="PANTHER" id="PTHR10317">
    <property type="entry name" value="EUKARYOTIC TRANSLATION INITIATION FACTOR 3 SUBUNIT E"/>
    <property type="match status" value="1"/>
</dbReference>
<dbReference type="GO" id="GO:0016282">
    <property type="term" value="C:eukaryotic 43S preinitiation complex"/>
    <property type="evidence" value="ECO:0007669"/>
    <property type="project" value="UniProtKB-UniRule"/>
</dbReference>
<comment type="function">
    <text evidence="4">Component of the eukaryotic translation initiation factor 3 (eIF-3) complex, which is involved in protein synthesis of a specialized repertoire of mRNAs and, together with other initiation factors, stimulates binding of mRNA and methionyl-tRNAi to the 40S ribosome. The eIF-3 complex specifically targets and initiates translation of a subset of mRNAs involved in cell proliferation.</text>
</comment>
<dbReference type="CDD" id="cd21378">
    <property type="entry name" value="eIF3E"/>
    <property type="match status" value="1"/>
</dbReference>
<proteinExistence type="inferred from homology"/>
<dbReference type="Pfam" id="PF09440">
    <property type="entry name" value="eIF3_N"/>
    <property type="match status" value="1"/>
</dbReference>
<reference evidence="8" key="2">
    <citation type="submission" date="2025-08" db="UniProtKB">
        <authorList>
            <consortium name="Ensembl"/>
        </authorList>
    </citation>
    <scope>IDENTIFICATION</scope>
</reference>
<keyword evidence="6" id="KW-0472">Membrane</keyword>
<evidence type="ECO:0000313" key="9">
    <source>
        <dbReference type="Proteomes" id="UP000007875"/>
    </source>
</evidence>
<dbReference type="FunCoup" id="H2YYS5">
    <property type="interactions" value="727"/>
</dbReference>
<evidence type="ECO:0000259" key="7">
    <source>
        <dbReference type="PROSITE" id="PS50250"/>
    </source>
</evidence>
<dbReference type="InParanoid" id="H2YYS5"/>
<dbReference type="InterPro" id="IPR016650">
    <property type="entry name" value="eIF3e"/>
</dbReference>
<dbReference type="InterPro" id="IPR000717">
    <property type="entry name" value="PCI_dom"/>
</dbReference>
<protein>
    <recommendedName>
        <fullName evidence="4 5">Eukaryotic translation initiation factor 3 subunit E</fullName>
        <shortName evidence="4">eIF3e</shortName>
    </recommendedName>
    <alternativeName>
        <fullName evidence="4">Eukaryotic translation initiation factor 3 subunit 6</fullName>
    </alternativeName>
</protein>